<reference evidence="7" key="1">
    <citation type="submission" date="2020-12" db="EMBL/GenBank/DDBJ databases">
        <title>Comamonas sp. nov., isolated from stream water.</title>
        <authorList>
            <person name="Park K.-H."/>
        </authorList>
    </citation>
    <scope>NUCLEOTIDE SEQUENCE</scope>
    <source>
        <strain evidence="7">EJ-4</strain>
    </source>
</reference>
<dbReference type="EMBL" id="JABBCQ020000014">
    <property type="protein sequence ID" value="MBI1625925.1"/>
    <property type="molecule type" value="Genomic_DNA"/>
</dbReference>
<dbReference type="NCBIfam" id="NF003828">
    <property type="entry name" value="PRK05416.1"/>
    <property type="match status" value="1"/>
</dbReference>
<dbReference type="InterPro" id="IPR005337">
    <property type="entry name" value="RapZ-like"/>
</dbReference>
<dbReference type="SUPFAM" id="SSF52540">
    <property type="entry name" value="P-loop containing nucleoside triphosphate hydrolases"/>
    <property type="match status" value="1"/>
</dbReference>
<evidence type="ECO:0000313" key="7">
    <source>
        <dbReference type="EMBL" id="MBI1625925.1"/>
    </source>
</evidence>
<dbReference type="InterPro" id="IPR053931">
    <property type="entry name" value="RapZ_C"/>
</dbReference>
<gene>
    <name evidence="7" type="primary">rapZ</name>
    <name evidence="7" type="ORF">HF327_015620</name>
</gene>
<evidence type="ECO:0000259" key="6">
    <source>
        <dbReference type="Pfam" id="PF22740"/>
    </source>
</evidence>
<dbReference type="PANTHER" id="PTHR30448:SF0">
    <property type="entry name" value="RNASE ADAPTER PROTEIN RAPZ"/>
    <property type="match status" value="1"/>
</dbReference>
<organism evidence="7 8">
    <name type="scientific">Comamonas suwonensis</name>
    <dbReference type="NCBI Taxonomy" id="2606214"/>
    <lineage>
        <taxon>Bacteria</taxon>
        <taxon>Pseudomonadati</taxon>
        <taxon>Pseudomonadota</taxon>
        <taxon>Betaproteobacteria</taxon>
        <taxon>Burkholderiales</taxon>
        <taxon>Comamonadaceae</taxon>
        <taxon>Comamonas</taxon>
    </lineage>
</organism>
<dbReference type="Pfam" id="PF03668">
    <property type="entry name" value="RapZ-like_N"/>
    <property type="match status" value="1"/>
</dbReference>
<sequence length="307" mass="34862">MSMEIVLISGMSGSGKSVALHALEDAGFYCVDNLPPELLQSFVELKLTHQEQKVAIAMDARSAQGLPQLPEQLARLEKQGLIPRMIFLDAGNSTLVRRFSETRRRHPLSPGSAATERQALEQDIEKERELLGTLRDRSVVVDTSDLKSSQLQSYIKQVIEAPEGQMTLMFQSFGFKHHMPADSDYVFDVRMLPNPHYEKDLRPLTGLDQPVADYLRDLPEVQQMQLDIQQFLERWLPLLARDHRSYVTVGIGCTGGQHRSVFLVEALATHFEKTWPTVRRHRSLDFRGKFLQVSQQFLTTDTPPASH</sequence>
<dbReference type="Pfam" id="PF22740">
    <property type="entry name" value="PapZ_C"/>
    <property type="match status" value="1"/>
</dbReference>
<comment type="caution">
    <text evidence="7">The sequence shown here is derived from an EMBL/GenBank/DDBJ whole genome shotgun (WGS) entry which is preliminary data.</text>
</comment>
<dbReference type="HAMAP" id="MF_00636">
    <property type="entry name" value="RapZ_like"/>
    <property type="match status" value="1"/>
</dbReference>
<feature type="binding site" evidence="4">
    <location>
        <begin position="59"/>
        <end position="62"/>
    </location>
    <ligand>
        <name>GTP</name>
        <dbReference type="ChEBI" id="CHEBI:37565"/>
    </ligand>
</feature>
<evidence type="ECO:0000256" key="3">
    <source>
        <dbReference type="ARBA" id="ARBA00023134"/>
    </source>
</evidence>
<accession>A0A843B8H4</accession>
<dbReference type="GO" id="GO:0005524">
    <property type="term" value="F:ATP binding"/>
    <property type="evidence" value="ECO:0007669"/>
    <property type="project" value="UniProtKB-UniRule"/>
</dbReference>
<keyword evidence="2 4" id="KW-0067">ATP-binding</keyword>
<keyword evidence="3 4" id="KW-0342">GTP-binding</keyword>
<feature type="domain" description="RapZ C-terminal" evidence="6">
    <location>
        <begin position="166"/>
        <end position="284"/>
    </location>
</feature>
<evidence type="ECO:0000259" key="5">
    <source>
        <dbReference type="Pfam" id="PF03668"/>
    </source>
</evidence>
<dbReference type="RefSeq" id="WP_198461112.1">
    <property type="nucleotide sequence ID" value="NZ_JABBCQ020000014.1"/>
</dbReference>
<dbReference type="Proteomes" id="UP000530032">
    <property type="component" value="Unassembled WGS sequence"/>
</dbReference>
<keyword evidence="8" id="KW-1185">Reference proteome</keyword>
<evidence type="ECO:0000256" key="2">
    <source>
        <dbReference type="ARBA" id="ARBA00022840"/>
    </source>
</evidence>
<name>A0A843B8H4_9BURK</name>
<keyword evidence="1 4" id="KW-0547">Nucleotide-binding</keyword>
<dbReference type="AlphaFoldDB" id="A0A843B8H4"/>
<dbReference type="PIRSF" id="PIRSF005052">
    <property type="entry name" value="P-loopkin"/>
    <property type="match status" value="1"/>
</dbReference>
<feature type="domain" description="RapZ-like N-terminal" evidence="5">
    <location>
        <begin position="3"/>
        <end position="159"/>
    </location>
</feature>
<dbReference type="InterPro" id="IPR027417">
    <property type="entry name" value="P-loop_NTPase"/>
</dbReference>
<evidence type="ECO:0000313" key="8">
    <source>
        <dbReference type="Proteomes" id="UP000530032"/>
    </source>
</evidence>
<proteinExistence type="inferred from homology"/>
<dbReference type="PANTHER" id="PTHR30448">
    <property type="entry name" value="RNASE ADAPTER PROTEIN RAPZ"/>
    <property type="match status" value="1"/>
</dbReference>
<dbReference type="GO" id="GO:0005525">
    <property type="term" value="F:GTP binding"/>
    <property type="evidence" value="ECO:0007669"/>
    <property type="project" value="UniProtKB-UniRule"/>
</dbReference>
<dbReference type="Gene3D" id="3.40.50.300">
    <property type="entry name" value="P-loop containing nucleotide triphosphate hydrolases"/>
    <property type="match status" value="1"/>
</dbReference>
<dbReference type="InterPro" id="IPR053930">
    <property type="entry name" value="RapZ-like_N"/>
</dbReference>
<feature type="binding site" evidence="4">
    <location>
        <begin position="10"/>
        <end position="17"/>
    </location>
    <ligand>
        <name>ATP</name>
        <dbReference type="ChEBI" id="CHEBI:30616"/>
    </ligand>
</feature>
<evidence type="ECO:0000256" key="4">
    <source>
        <dbReference type="HAMAP-Rule" id="MF_00636"/>
    </source>
</evidence>
<evidence type="ECO:0000256" key="1">
    <source>
        <dbReference type="ARBA" id="ARBA00022741"/>
    </source>
</evidence>
<protein>
    <submittedName>
        <fullName evidence="7">RNase adapter RapZ</fullName>
    </submittedName>
</protein>